<feature type="chain" id="PRO_5040418517" evidence="1">
    <location>
        <begin position="23"/>
        <end position="102"/>
    </location>
</feature>
<dbReference type="AlphaFoldDB" id="A0A9N8ZGK3"/>
<proteinExistence type="predicted"/>
<evidence type="ECO:0000313" key="3">
    <source>
        <dbReference type="Proteomes" id="UP000789508"/>
    </source>
</evidence>
<organism evidence="2 3">
    <name type="scientific">Ambispora leptoticha</name>
    <dbReference type="NCBI Taxonomy" id="144679"/>
    <lineage>
        <taxon>Eukaryota</taxon>
        <taxon>Fungi</taxon>
        <taxon>Fungi incertae sedis</taxon>
        <taxon>Mucoromycota</taxon>
        <taxon>Glomeromycotina</taxon>
        <taxon>Glomeromycetes</taxon>
        <taxon>Archaeosporales</taxon>
        <taxon>Ambisporaceae</taxon>
        <taxon>Ambispora</taxon>
    </lineage>
</organism>
<reference evidence="2" key="1">
    <citation type="submission" date="2021-06" db="EMBL/GenBank/DDBJ databases">
        <authorList>
            <person name="Kallberg Y."/>
            <person name="Tangrot J."/>
            <person name="Rosling A."/>
        </authorList>
    </citation>
    <scope>NUCLEOTIDE SEQUENCE</scope>
    <source>
        <strain evidence="2">FL130A</strain>
    </source>
</reference>
<keyword evidence="1" id="KW-0732">Signal</keyword>
<dbReference type="EMBL" id="CAJVPS010000495">
    <property type="protein sequence ID" value="CAG8490446.1"/>
    <property type="molecule type" value="Genomic_DNA"/>
</dbReference>
<protein>
    <submittedName>
        <fullName evidence="2">1154_t:CDS:1</fullName>
    </submittedName>
</protein>
<accession>A0A9N8ZGK3</accession>
<dbReference type="Proteomes" id="UP000789508">
    <property type="component" value="Unassembled WGS sequence"/>
</dbReference>
<feature type="signal peptide" evidence="1">
    <location>
        <begin position="1"/>
        <end position="22"/>
    </location>
</feature>
<comment type="caution">
    <text evidence="2">The sequence shown here is derived from an EMBL/GenBank/DDBJ whole genome shotgun (WGS) entry which is preliminary data.</text>
</comment>
<evidence type="ECO:0000256" key="1">
    <source>
        <dbReference type="SAM" id="SignalP"/>
    </source>
</evidence>
<keyword evidence="3" id="KW-1185">Reference proteome</keyword>
<sequence>MNFKRYTCFLAFFATFLLTINGLPVPDVGLSTGGLPTNGATNTGGVTDALKPVTGTLGTVPGTLGGATGGSTGGATAPLTNAVSGSTGGLTNALNTVHNKKW</sequence>
<gene>
    <name evidence="2" type="ORF">ALEPTO_LOCUS2954</name>
</gene>
<name>A0A9N8ZGK3_9GLOM</name>
<evidence type="ECO:0000313" key="2">
    <source>
        <dbReference type="EMBL" id="CAG8490446.1"/>
    </source>
</evidence>